<accession>A0A7Z8NS65</accession>
<proteinExistence type="predicted"/>
<feature type="transmembrane region" description="Helical" evidence="1">
    <location>
        <begin position="56"/>
        <end position="73"/>
    </location>
</feature>
<name>A0A7Z8NS65_9CELL</name>
<evidence type="ECO:0000256" key="1">
    <source>
        <dbReference type="SAM" id="Phobius"/>
    </source>
</evidence>
<dbReference type="AlphaFoldDB" id="A0A7Z8NS65"/>
<dbReference type="Proteomes" id="UP000308121">
    <property type="component" value="Unassembled WGS sequence"/>
</dbReference>
<feature type="transmembrane region" description="Helical" evidence="1">
    <location>
        <begin position="24"/>
        <end position="44"/>
    </location>
</feature>
<dbReference type="OrthoDB" id="3217709at2"/>
<keyword evidence="1" id="KW-0472">Membrane</keyword>
<dbReference type="RefSeq" id="WP_154729418.1">
    <property type="nucleotide sequence ID" value="NZ_SZYE01000060.1"/>
</dbReference>
<sequence length="85" mass="9255">MPMTTPAAEQPRTLDTLRASLTPWPHAVVYVGLFLAGIGLWVLGTRGPESLQWAKNFAWVAFAADVAIILYWQRQAARAASSSKG</sequence>
<evidence type="ECO:0000313" key="2">
    <source>
        <dbReference type="EMBL" id="TKR23796.1"/>
    </source>
</evidence>
<protein>
    <submittedName>
        <fullName evidence="2">Uncharacterized protein</fullName>
    </submittedName>
</protein>
<organism evidence="2 3">
    <name type="scientific">Cellulomonas hominis</name>
    <dbReference type="NCBI Taxonomy" id="156981"/>
    <lineage>
        <taxon>Bacteria</taxon>
        <taxon>Bacillati</taxon>
        <taxon>Actinomycetota</taxon>
        <taxon>Actinomycetes</taxon>
        <taxon>Micrococcales</taxon>
        <taxon>Cellulomonadaceae</taxon>
        <taxon>Cellulomonas</taxon>
    </lineage>
</organism>
<evidence type="ECO:0000313" key="3">
    <source>
        <dbReference type="Proteomes" id="UP000308121"/>
    </source>
</evidence>
<gene>
    <name evidence="2" type="ORF">FA014_09345</name>
</gene>
<comment type="caution">
    <text evidence="2">The sequence shown here is derived from an EMBL/GenBank/DDBJ whole genome shotgun (WGS) entry which is preliminary data.</text>
</comment>
<reference evidence="2 3" key="1">
    <citation type="submission" date="2019-05" db="EMBL/GenBank/DDBJ databases">
        <title>Genome sequence of Cellulomonas hominis strain CS1.</title>
        <authorList>
            <person name="Belmont J."/>
            <person name="Maclea K.S."/>
        </authorList>
    </citation>
    <scope>NUCLEOTIDE SEQUENCE [LARGE SCALE GENOMIC DNA]</scope>
    <source>
        <strain evidence="2 3">CS1</strain>
    </source>
</reference>
<keyword evidence="1" id="KW-1133">Transmembrane helix</keyword>
<keyword evidence="1" id="KW-0812">Transmembrane</keyword>
<dbReference type="EMBL" id="SZYE01000060">
    <property type="protein sequence ID" value="TKR23796.1"/>
    <property type="molecule type" value="Genomic_DNA"/>
</dbReference>